<keyword evidence="1 6" id="KW-0004">4Fe-4S</keyword>
<feature type="binding site" evidence="6">
    <location>
        <position position="314"/>
    </location>
    <ligand>
        <name>[4Fe-4S] cluster</name>
        <dbReference type="ChEBI" id="CHEBI:49883"/>
        <note>4Fe-4S-S-AdoMet</note>
    </ligand>
</feature>
<dbReference type="Proteomes" id="UP000323824">
    <property type="component" value="Chromosome"/>
</dbReference>
<keyword evidence="4 6" id="KW-0408">Iron</keyword>
<dbReference type="InterPro" id="IPR023404">
    <property type="entry name" value="rSAM_horseshoe"/>
</dbReference>
<dbReference type="Gene3D" id="3.80.30.20">
    <property type="entry name" value="tm_1862 like domain"/>
    <property type="match status" value="1"/>
</dbReference>
<dbReference type="InterPro" id="IPR058240">
    <property type="entry name" value="rSAM_sf"/>
</dbReference>
<dbReference type="Pfam" id="PF08497">
    <property type="entry name" value="Radical_SAM_N"/>
    <property type="match status" value="1"/>
</dbReference>
<proteinExistence type="inferred from homology"/>
<dbReference type="KEGG" id="sper:EW093_09435"/>
<comment type="cofactor">
    <cofactor evidence="6">
        <name>[4Fe-4S] cluster</name>
        <dbReference type="ChEBI" id="CHEBI:49883"/>
    </cofactor>
    <text evidence="6">Binds 1 [4Fe-4S] cluster. The cluster is coordinated with 3 cysteines and an exchangeable S-adenosyl-L-methionine.</text>
</comment>
<dbReference type="Pfam" id="PF04055">
    <property type="entry name" value="Radical_SAM"/>
    <property type="match status" value="1"/>
</dbReference>
<evidence type="ECO:0000256" key="2">
    <source>
        <dbReference type="ARBA" id="ARBA00022691"/>
    </source>
</evidence>
<evidence type="ECO:0000256" key="6">
    <source>
        <dbReference type="HAMAP-Rule" id="MF_01251"/>
    </source>
</evidence>
<reference evidence="8 9" key="1">
    <citation type="submission" date="2019-02" db="EMBL/GenBank/DDBJ databases">
        <authorList>
            <person name="Fomenkov A."/>
            <person name="Dubinina G."/>
            <person name="Grabovich M."/>
            <person name="Vincze T."/>
            <person name="Roberts R.J."/>
        </authorList>
    </citation>
    <scope>NUCLEOTIDE SEQUENCE [LARGE SCALE GENOMIC DNA]</scope>
    <source>
        <strain evidence="8 9">P</strain>
    </source>
</reference>
<dbReference type="NCBIfam" id="TIGR03904">
    <property type="entry name" value="SAM_YgiQ"/>
    <property type="match status" value="1"/>
</dbReference>
<dbReference type="SFLD" id="SFLDG01082">
    <property type="entry name" value="B12-binding_domain_containing"/>
    <property type="match status" value="1"/>
</dbReference>
<feature type="domain" description="Radical SAM core" evidence="7">
    <location>
        <begin position="292"/>
        <end position="564"/>
    </location>
</feature>
<gene>
    <name evidence="8" type="ORF">EW093_09435</name>
</gene>
<keyword evidence="2 6" id="KW-0949">S-adenosyl-L-methionine</keyword>
<sequence length="606" mass="69175">MNSDFLPINRFEMEKLGWDRPDFVVVTGATYVDHPSFGTAIISRILENMGFKVAILALPDWKSLDSFKEFGKPRFAFLINGGNMDSMVSNYTASKKPRKTDVYAPGNVPGLRPDRASIVYSAAIKQVYKKVPIILGGIEASLRRMAHYDYWSNKVRRSIILDSKADLVIYGMGERQILEIGKRFKEGMSIKQMKDIPGTLYRTHSKPEFNAIYLPTFKEIIDSKKKFAESFKIQHTNTDPFNGSPLVEGYPGEWVVQNIPSKPLLEEELDWVHELPYKRDYHPSYKSRGGIKAIEEVKFSLISNRGCYGGCSFCALTFHQGRIVRSRSHESIIKEAIEITKQPDFKGYIHDVGGPTANFTKRACFKQESRGACPTKQCLAPEPCKLLEVDHSDYLKLLRELRSLDGVKKVFIRSGIRFDYLMLDKDETFFKELVEHHISGQLKVAPEHISDNVLRLMGKPGNRVFSNFSKRYKEINEELGKDQYLVPYFISSHPGSTLKDAIELAEYLRDTGLRSDQVQDFIPTPGTLSTAMYYSGYDPVTMKPVKSEMSPHEKAMQRALLQYKKPQNRELVREALILCKREDLIGRGEKCLIPLASKGSKKKFRR</sequence>
<evidence type="ECO:0000259" key="7">
    <source>
        <dbReference type="PROSITE" id="PS51918"/>
    </source>
</evidence>
<dbReference type="InterPro" id="IPR024560">
    <property type="entry name" value="UPF0313_C"/>
</dbReference>
<protein>
    <submittedName>
        <fullName evidence="8">YgiQ family radical SAM protein</fullName>
    </submittedName>
</protein>
<dbReference type="GO" id="GO:0005506">
    <property type="term" value="F:iron ion binding"/>
    <property type="evidence" value="ECO:0007669"/>
    <property type="project" value="UniProtKB-UniRule"/>
</dbReference>
<dbReference type="SMART" id="SM00729">
    <property type="entry name" value="Elp3"/>
    <property type="match status" value="1"/>
</dbReference>
<dbReference type="EMBL" id="CP035807">
    <property type="protein sequence ID" value="QEN04919.1"/>
    <property type="molecule type" value="Genomic_DNA"/>
</dbReference>
<dbReference type="InterPro" id="IPR022946">
    <property type="entry name" value="UPF0313"/>
</dbReference>
<dbReference type="Pfam" id="PF11842">
    <property type="entry name" value="DUF3362"/>
    <property type="match status" value="1"/>
</dbReference>
<dbReference type="SUPFAM" id="SSF102114">
    <property type="entry name" value="Radical SAM enzymes"/>
    <property type="match status" value="1"/>
</dbReference>
<dbReference type="AlphaFoldDB" id="A0A5C1QD75"/>
<dbReference type="PROSITE" id="PS51918">
    <property type="entry name" value="RADICAL_SAM"/>
    <property type="match status" value="1"/>
</dbReference>
<keyword evidence="9" id="KW-1185">Reference proteome</keyword>
<feature type="binding site" evidence="6">
    <location>
        <position position="311"/>
    </location>
    <ligand>
        <name>[4Fe-4S] cluster</name>
        <dbReference type="ChEBI" id="CHEBI:49883"/>
        <note>4Fe-4S-S-AdoMet</note>
    </ligand>
</feature>
<feature type="binding site" evidence="6">
    <location>
        <position position="307"/>
    </location>
    <ligand>
        <name>[4Fe-4S] cluster</name>
        <dbReference type="ChEBI" id="CHEBI:49883"/>
        <note>4Fe-4S-S-AdoMet</note>
    </ligand>
</feature>
<keyword evidence="5 6" id="KW-0411">Iron-sulfur</keyword>
<dbReference type="SFLD" id="SFLDG01069">
    <property type="entry name" value="UPF0313"/>
    <property type="match status" value="1"/>
</dbReference>
<evidence type="ECO:0000313" key="8">
    <source>
        <dbReference type="EMBL" id="QEN04919.1"/>
    </source>
</evidence>
<accession>A0A5C1QD75</accession>
<dbReference type="PANTHER" id="PTHR32331:SF0">
    <property type="entry name" value="UPF0313 PROTEIN YGIQ"/>
    <property type="match status" value="1"/>
</dbReference>
<evidence type="ECO:0000256" key="4">
    <source>
        <dbReference type="ARBA" id="ARBA00023004"/>
    </source>
</evidence>
<dbReference type="InterPro" id="IPR013704">
    <property type="entry name" value="UPF0313_N"/>
</dbReference>
<comment type="similarity">
    <text evidence="6">Belongs to the UPF0313 family.</text>
</comment>
<dbReference type="OrthoDB" id="9803479at2"/>
<dbReference type="InterPro" id="IPR007197">
    <property type="entry name" value="rSAM"/>
</dbReference>
<keyword evidence="3 6" id="KW-0479">Metal-binding</keyword>
<evidence type="ECO:0000256" key="1">
    <source>
        <dbReference type="ARBA" id="ARBA00022485"/>
    </source>
</evidence>
<organism evidence="8 9">
    <name type="scientific">Thiospirochaeta perfilievii</name>
    <dbReference type="NCBI Taxonomy" id="252967"/>
    <lineage>
        <taxon>Bacteria</taxon>
        <taxon>Pseudomonadati</taxon>
        <taxon>Spirochaetota</taxon>
        <taxon>Spirochaetia</taxon>
        <taxon>Spirochaetales</taxon>
        <taxon>Spirochaetaceae</taxon>
        <taxon>Thiospirochaeta</taxon>
    </lineage>
</organism>
<evidence type="ECO:0000256" key="5">
    <source>
        <dbReference type="ARBA" id="ARBA00023014"/>
    </source>
</evidence>
<reference evidence="8 9" key="2">
    <citation type="submission" date="2019-09" db="EMBL/GenBank/DDBJ databases">
        <title>Complete Genome Sequence and Methylome Analysis of free living Spirochaetas.</title>
        <authorList>
            <person name="Leshcheva N."/>
            <person name="Mikheeva N."/>
        </authorList>
    </citation>
    <scope>NUCLEOTIDE SEQUENCE [LARGE SCALE GENOMIC DNA]</scope>
    <source>
        <strain evidence="8 9">P</strain>
    </source>
</reference>
<evidence type="ECO:0000256" key="3">
    <source>
        <dbReference type="ARBA" id="ARBA00022723"/>
    </source>
</evidence>
<dbReference type="RefSeq" id="WP_149568160.1">
    <property type="nucleotide sequence ID" value="NZ_CP035807.1"/>
</dbReference>
<dbReference type="PANTHER" id="PTHR32331">
    <property type="entry name" value="UPF0313 PROTEIN YGIQ"/>
    <property type="match status" value="1"/>
</dbReference>
<name>A0A5C1QD75_9SPIO</name>
<dbReference type="GO" id="GO:0051539">
    <property type="term" value="F:4 iron, 4 sulfur cluster binding"/>
    <property type="evidence" value="ECO:0007669"/>
    <property type="project" value="UniProtKB-KW"/>
</dbReference>
<dbReference type="SFLD" id="SFLDS00029">
    <property type="entry name" value="Radical_SAM"/>
    <property type="match status" value="1"/>
</dbReference>
<dbReference type="GO" id="GO:0003824">
    <property type="term" value="F:catalytic activity"/>
    <property type="evidence" value="ECO:0007669"/>
    <property type="project" value="InterPro"/>
</dbReference>
<evidence type="ECO:0000313" key="9">
    <source>
        <dbReference type="Proteomes" id="UP000323824"/>
    </source>
</evidence>
<dbReference type="InterPro" id="IPR006638">
    <property type="entry name" value="Elp3/MiaA/NifB-like_rSAM"/>
</dbReference>
<dbReference type="HAMAP" id="MF_01251">
    <property type="entry name" value="UPF0313"/>
    <property type="match status" value="1"/>
</dbReference>